<feature type="region of interest" description="Disordered" evidence="7">
    <location>
        <begin position="3142"/>
        <end position="3163"/>
    </location>
</feature>
<keyword evidence="2" id="KW-0963">Cytoplasm</keyword>
<dbReference type="GO" id="GO:0060090">
    <property type="term" value="F:molecular adaptor activity"/>
    <property type="evidence" value="ECO:0007669"/>
    <property type="project" value="InterPro"/>
</dbReference>
<feature type="domain" description="Pericentrin/AKAP-450 centrosomal targeting" evidence="8">
    <location>
        <begin position="2971"/>
        <end position="3049"/>
    </location>
</feature>
<protein>
    <submittedName>
        <fullName evidence="10">Pericentrin isoform X1</fullName>
    </submittedName>
</protein>
<dbReference type="InterPro" id="IPR028745">
    <property type="entry name" value="AKAP9/Pericentrin"/>
</dbReference>
<evidence type="ECO:0000256" key="4">
    <source>
        <dbReference type="ARBA" id="ARBA00023054"/>
    </source>
</evidence>
<feature type="coiled-coil region" evidence="6">
    <location>
        <begin position="1724"/>
        <end position="1786"/>
    </location>
</feature>
<feature type="coiled-coil region" evidence="6">
    <location>
        <begin position="1556"/>
        <end position="1583"/>
    </location>
</feature>
<feature type="region of interest" description="Disordered" evidence="7">
    <location>
        <begin position="2158"/>
        <end position="2220"/>
    </location>
</feature>
<feature type="coiled-coil region" evidence="6">
    <location>
        <begin position="2488"/>
        <end position="2589"/>
    </location>
</feature>
<feature type="coiled-coil region" evidence="6">
    <location>
        <begin position="2756"/>
        <end position="2790"/>
    </location>
</feature>
<dbReference type="CTD" id="5116"/>
<dbReference type="RefSeq" id="XP_011383141.1">
    <property type="nucleotide sequence ID" value="XM_011384839.2"/>
</dbReference>
<feature type="compositionally biased region" description="Basic and acidic residues" evidence="7">
    <location>
        <begin position="1817"/>
        <end position="1832"/>
    </location>
</feature>
<dbReference type="Pfam" id="PF10495">
    <property type="entry name" value="PACT_coil_coil"/>
    <property type="match status" value="1"/>
</dbReference>
<feature type="compositionally biased region" description="Low complexity" evidence="7">
    <location>
        <begin position="2204"/>
        <end position="2220"/>
    </location>
</feature>
<feature type="region of interest" description="Disordered" evidence="7">
    <location>
        <begin position="1448"/>
        <end position="1487"/>
    </location>
</feature>
<gene>
    <name evidence="10" type="primary">PCNT</name>
</gene>
<evidence type="ECO:0000256" key="3">
    <source>
        <dbReference type="ARBA" id="ARBA00022553"/>
    </source>
</evidence>
<feature type="compositionally biased region" description="Polar residues" evidence="7">
    <location>
        <begin position="1807"/>
        <end position="1816"/>
    </location>
</feature>
<proteinExistence type="predicted"/>
<feature type="region of interest" description="Disordered" evidence="7">
    <location>
        <begin position="2727"/>
        <end position="2756"/>
    </location>
</feature>
<evidence type="ECO:0000256" key="5">
    <source>
        <dbReference type="ARBA" id="ARBA00023212"/>
    </source>
</evidence>
<evidence type="ECO:0000256" key="7">
    <source>
        <dbReference type="SAM" id="MobiDB-lite"/>
    </source>
</evidence>
<dbReference type="OrthoDB" id="2020852at2759"/>
<feature type="coiled-coil region" evidence="6">
    <location>
        <begin position="953"/>
        <end position="994"/>
    </location>
</feature>
<sequence length="3163" mass="353087">MEDEQEQRRRKVEAGRAKLAQFRQRKTKGDCAHSKKKTAKGKSSAVAAPVPEERPVAPEGGALLGGGDARQSAACSGALDEAGATQDCEQAREPEVAEPMSRHGDETDGQQPTMAVQLQTQPAPPLELEALRLSLSHMHTARLELTQATLQKEKEAALTELRDTLSGRHAQELALLQSRWRLELELAREQHAREREVLVRRRCQETAELEEKLQSEVEKNVQAVEILKRDWESERDQCLENLRKELSAQHQSEVDHLRSQFEKELAEQKAELEKTFQAKNQAEWCPLPLQAQQEAIAKELQEHVESEPRLAEDPEWRDREEEGGGRLEVENPQTSRGELQTQSQEVQFESTGSDGQVLSESRAQPLAPASHAGELARLRQDFEQQQQRDKAQHESELEQLRLYFEKKLGDAEKNYQEALTVLQQRLRGARGESAPEPVALSAVPEEASGGGGRGRLDPPGLHLEQHEASLHAHTMLEESPQCQVAAQQEGDLAEIWMSEQRVGLSEEPGQDLAPMCLRAGGDTAVDVDTVVAARVLALEAEHKVKLSLLQTTLKAEVDLLKEENRRLCEKLQREVCLKEGQEKGKHKSVDGHQEELRQAEGQIRLLEQESREREAEWEATGAVLQRDAEEQLSLRPWGLRRQAEADRQSVMDRLARRETEMRQLQEQQAAQILDLEGSLMEQQGRLRQLELGLPGDESPRCSQCGREPGGSLALTDRDQELTTLRLQEDCALQLMLAQNRFLEQRKEISEKFAAEQDAFLREAREKHASELQLLQDRHQQHIVSLRTDLEARHQADVWELKAAFEREQRALSDTRVAELQAKHAADIQALETRHLSSLDAVESRHLSEVQALRDEHRRALEQLRAELEEQLPQKCSCHHAVSTRELETLQRECDGELQSTKGCPRAEPRRAHQGESHSEKQGALRERKERPRPASAQAPSARPAESEVASLQLREKDAQILQLEERVLSLRREVEGRDLELETLQRRRDRENQEGTNLIAMLRSDVDLSHGQRMALQDALRRLLGLFGETLQAAVALRSRIGERVGLCLEDEHPPDARLGDPALTTAPAADELWPGPDGALPELDATLPACSELSSVAEVSSHVRESFLLSPERALECEEPVRGVYRSLGLAVDSLLDMVLDSARQLEEARQIHARLEKEFSCKDEEVAQVVREHRALLERLEEESVARTRLTLELHKAEGVIEGFKVEKAGLQEALGQKEAAERDLVVQLESLSQQLQRATRQQAELEEENAGLWHQKDAAAAEAQAREAALRREVENASREQVESRRRCEKDRRALLAQVGALEAELEEQLSRQQATAVQASELCALRQQVESLDKHLRGQRQFMDEQAVEREHEREEFQQEIRRLEEQLRRAARPQPRIPSDGDIELLQEKLKEKSDEFDELVIKKELADRQVLIQEEEIKHLKETNADTRRKVAQLQEELEELRQDKVASQGQARSSPLLSTQRTAPEEDSGPSHPVGHCPERPEVPLEALQSTEVLDLKEQLEKIKGGLVSEDEALQLNVTLDVQSGRASTGGLEDESAAAQVADAGHPEVEELKSIIESLQEKQARLQKDRADEVEQLHEVIGRLQRELSLGAPVERGHSLGPAQDLRSELQCGLLCLQAEGAEAQAALQAELHAALAAKDALSQRLAEQERRHGRALEALQQRLRAVEAAATRRLAQLGSCAALQEAEAQGLASQVQEWEAALKAKDVEIAQRDLELEALSRRTAAHSAELEALQVAVTRLRRSLEQTPLGTTHEPPKVQRLRAQCVRLSRRLQALNQRFLGCQEELDKQQAHGVPMSPSVETSSQEQVSRSDEAPCGEESEHSTGSRQPTGGDPQRPARDSLQPAGALVPAGHAGLPRRDGAAVALTLCQRQLESELLLLRQEMRLGAAQHGTAPGAMQDKEELLEDCKLRKVDLITQVKQLQENLNRLVHSMKFQNIETEEAKSRQPLDFSHVSEDSLSDSCSNSEGSDTPPPDDTLSVSEITWGLTGVFGNQGSWVRNEMPGVLPEEKADLRGTSLCLHVSSHGGTRDLTHSGGPGPLRDALGAGDLSSWSSPEVVRKDSTLELLPSLPVTPCSEALSQRSLDTSLGDRRSTSLLQADPWGLLCSPGGSATVKAPCWTETPSATDRTLSADHHVQRVAVEKDIEDFITTSLDSQDKSRSPPPVGLEGKLDGSGKSDDGTGCAETLDPGLGGREAPTASPAAPWPASGSSWWPLGAMEEQEVWPKHMEAVLQMVRDESRHILALSEYRGPPSALSKGEPSAPLERFLRRDQGLWEAGPALEKGEKGPSDTCLDWREQFLQVVQEAFAKEREMLAAGLQPRLCGCDPGAPSALSQNLEKVAPEQGDLQETSSEHLHLSDRSSLLSEIQALRAQLRRTHLQNQEKLQQLCAALTSTEARGSRREHQLRRQVELLAYKVEQEKCIASGLQKTLSEEQERANDARKLLAVEQSAVRALRAELCECRQDNERLLQSLGSVQREVLQLRSMLDSKENDLRAALQELEGARGDGRALQSRLEQEQLQHLQREAQSQQALGELRSSLEKQRAQNSRLSVALEDEQTAKDNLRKELQIESSRCEALLAQERGRLSELRRGLQAEQGRTRELSEALQHERLLTEQLSRRTQACAHPAAPASPALLQQLQDEKARGAELQAALEEAQQHTAQARELEAEARARCEELRREKEVSATPRSPEQAPPSGDQGREGDSPAWLQAEVEQLQSRLAEQGGRKDSRRRAGTRQSRADADPWRKWQRDKEKLRELELQRQRHEHKIQQLQRTARELQAGEAGCPASEAVRLQEQQQGLEKIRQQLLCAAGLLTSFVNQTVDRTMNDWMSSNEKAVTSLLRTLEELKSELSASGPSPRKMAAEDQAQLLDVLLKDNASLTQALRAAAQEKAGLRGAAARLERALAHHVLRGCVLRPDRSARKRDRTALQSSPGRPDAGLPTPAAREEANAGNVKMEKLYLRCLRAESFRKALIYQKKYLLLLIGGFQDSEQETLSMIAHLGVFPSKADKIAPPRPFTKFRTAVRVVIAISRLRFLVRKWQEVDRKGTVRGRAPRPGVPVPPRRRSPPETSESPPTRDVPCGHARNPVPRASPHRRDRSNPSPASRSERSLTASQDPERSLTEYIHHLETIQQRLGGVPPDRPSQKSCRQRTKQ</sequence>
<keyword evidence="9" id="KW-1185">Reference proteome</keyword>
<organism evidence="9 10">
    <name type="scientific">Pteropus vampyrus</name>
    <name type="common">Large flying fox</name>
    <dbReference type="NCBI Taxonomy" id="132908"/>
    <lineage>
        <taxon>Eukaryota</taxon>
        <taxon>Metazoa</taxon>
        <taxon>Chordata</taxon>
        <taxon>Craniata</taxon>
        <taxon>Vertebrata</taxon>
        <taxon>Euteleostomi</taxon>
        <taxon>Mammalia</taxon>
        <taxon>Eutheria</taxon>
        <taxon>Laurasiatheria</taxon>
        <taxon>Chiroptera</taxon>
        <taxon>Yinpterochiroptera</taxon>
        <taxon>Pteropodoidea</taxon>
        <taxon>Pteropodidae</taxon>
        <taxon>Pteropodinae</taxon>
        <taxon>Pteropus</taxon>
    </lineage>
</organism>
<name>A0A6P3S0N5_PTEVA</name>
<feature type="compositionally biased region" description="Basic and acidic residues" evidence="7">
    <location>
        <begin position="904"/>
        <end position="932"/>
    </location>
</feature>
<feature type="compositionally biased region" description="Low complexity" evidence="7">
    <location>
        <begin position="41"/>
        <end position="50"/>
    </location>
</feature>
<dbReference type="GO" id="GO:0007165">
    <property type="term" value="P:signal transduction"/>
    <property type="evidence" value="ECO:0007669"/>
    <property type="project" value="InterPro"/>
</dbReference>
<feature type="compositionally biased region" description="Low complexity" evidence="7">
    <location>
        <begin position="933"/>
        <end position="947"/>
    </location>
</feature>
<dbReference type="InterPro" id="IPR019528">
    <property type="entry name" value="PACT_domain"/>
</dbReference>
<feature type="region of interest" description="Disordered" evidence="7">
    <location>
        <begin position="2930"/>
        <end position="2957"/>
    </location>
</feature>
<feature type="region of interest" description="Disordered" evidence="7">
    <location>
        <begin position="2683"/>
        <end position="2713"/>
    </location>
</feature>
<feature type="region of interest" description="Disordered" evidence="7">
    <location>
        <begin position="895"/>
        <end position="950"/>
    </location>
</feature>
<feature type="region of interest" description="Disordered" evidence="7">
    <location>
        <begin position="301"/>
        <end position="370"/>
    </location>
</feature>
<feature type="compositionally biased region" description="Basic and acidic residues" evidence="7">
    <location>
        <begin position="2746"/>
        <end position="2756"/>
    </location>
</feature>
<keyword evidence="5" id="KW-0206">Cytoskeleton</keyword>
<evidence type="ECO:0000256" key="6">
    <source>
        <dbReference type="SAM" id="Coils"/>
    </source>
</evidence>
<feature type="region of interest" description="Disordered" evidence="7">
    <location>
        <begin position="3055"/>
        <end position="3130"/>
    </location>
</feature>
<feature type="compositionally biased region" description="Polar residues" evidence="7">
    <location>
        <begin position="3109"/>
        <end position="3124"/>
    </location>
</feature>
<dbReference type="PANTHER" id="PTHR44981:SF3">
    <property type="entry name" value="PERICENTRIN"/>
    <property type="match status" value="1"/>
</dbReference>
<feature type="coiled-coil region" evidence="6">
    <location>
        <begin position="550"/>
        <end position="616"/>
    </location>
</feature>
<evidence type="ECO:0000313" key="9">
    <source>
        <dbReference type="Proteomes" id="UP000515202"/>
    </source>
</evidence>
<keyword evidence="4 6" id="KW-0175">Coiled coil</keyword>
<feature type="region of interest" description="Disordered" evidence="7">
    <location>
        <begin position="1"/>
        <end position="111"/>
    </location>
</feature>
<keyword evidence="3" id="KW-0597">Phosphoprotein</keyword>
<evidence type="ECO:0000313" key="10">
    <source>
        <dbReference type="RefSeq" id="XP_011383141.1"/>
    </source>
</evidence>
<feature type="compositionally biased region" description="Polar residues" evidence="7">
    <location>
        <begin position="1452"/>
        <end position="1469"/>
    </location>
</feature>
<feature type="coiled-coil region" evidence="6">
    <location>
        <begin position="1140"/>
        <end position="1185"/>
    </location>
</feature>
<feature type="compositionally biased region" description="Basic and acidic residues" evidence="7">
    <location>
        <begin position="301"/>
        <end position="329"/>
    </location>
</feature>
<feature type="region of interest" description="Disordered" evidence="7">
    <location>
        <begin position="1949"/>
        <end position="1986"/>
    </location>
</feature>
<feature type="compositionally biased region" description="Basic and acidic residues" evidence="7">
    <location>
        <begin position="2177"/>
        <end position="2187"/>
    </location>
</feature>
<dbReference type="Proteomes" id="UP000515202">
    <property type="component" value="Unplaced"/>
</dbReference>
<feature type="compositionally biased region" description="Basic and acidic residues" evidence="7">
    <location>
        <begin position="89"/>
        <end position="106"/>
    </location>
</feature>
<dbReference type="GO" id="GO:0005813">
    <property type="term" value="C:centrosome"/>
    <property type="evidence" value="ECO:0007669"/>
    <property type="project" value="UniProtKB-SubCell"/>
</dbReference>
<reference evidence="10" key="1">
    <citation type="submission" date="2025-08" db="UniProtKB">
        <authorList>
            <consortium name="RefSeq"/>
        </authorList>
    </citation>
    <scope>IDENTIFICATION</scope>
    <source>
        <tissue evidence="10">Kidney</tissue>
    </source>
</reference>
<dbReference type="PANTHER" id="PTHR44981">
    <property type="entry name" value="PERICENTRIN-LIKE PROTEIN, ISOFORM F"/>
    <property type="match status" value="1"/>
</dbReference>
<feature type="coiled-coil region" evidence="6">
    <location>
        <begin position="1639"/>
        <end position="1666"/>
    </location>
</feature>
<evidence type="ECO:0000256" key="2">
    <source>
        <dbReference type="ARBA" id="ARBA00022490"/>
    </source>
</evidence>
<feature type="region of interest" description="Disordered" evidence="7">
    <location>
        <begin position="430"/>
        <end position="453"/>
    </location>
</feature>
<dbReference type="KEGG" id="pvp:105308828"/>
<evidence type="ECO:0000256" key="1">
    <source>
        <dbReference type="ARBA" id="ARBA00004300"/>
    </source>
</evidence>
<feature type="coiled-coil region" evidence="6">
    <location>
        <begin position="1224"/>
        <end position="1326"/>
    </location>
</feature>
<feature type="coiled-coil region" evidence="6">
    <location>
        <begin position="2839"/>
        <end position="2913"/>
    </location>
</feature>
<feature type="compositionally biased region" description="Polar residues" evidence="7">
    <location>
        <begin position="331"/>
        <end position="362"/>
    </location>
</feature>
<evidence type="ECO:0000259" key="8">
    <source>
        <dbReference type="Pfam" id="PF10495"/>
    </source>
</evidence>
<feature type="coiled-coil region" evidence="6">
    <location>
        <begin position="1913"/>
        <end position="1947"/>
    </location>
</feature>
<feature type="compositionally biased region" description="Low complexity" evidence="7">
    <location>
        <begin position="1968"/>
        <end position="1978"/>
    </location>
</feature>
<accession>A0A6P3S0N5</accession>
<comment type="subcellular location">
    <subcellularLocation>
        <location evidence="1">Cytoplasm</location>
        <location evidence="1">Cytoskeleton</location>
        <location evidence="1">Microtubule organizing center</location>
        <location evidence="1">Centrosome</location>
    </subcellularLocation>
</comment>
<feature type="region of interest" description="Disordered" evidence="7">
    <location>
        <begin position="2034"/>
        <end position="2060"/>
    </location>
</feature>
<dbReference type="GeneID" id="105308828"/>
<dbReference type="GO" id="GO:0005737">
    <property type="term" value="C:cytoplasm"/>
    <property type="evidence" value="ECO:0007669"/>
    <property type="project" value="UniProtKB-ARBA"/>
</dbReference>
<feature type="region of interest" description="Disordered" evidence="7">
    <location>
        <begin position="1798"/>
        <end position="1862"/>
    </location>
</feature>